<accession>A0A4Z2E4T0</accession>
<reference evidence="2 3" key="1">
    <citation type="submission" date="2019-03" db="EMBL/GenBank/DDBJ databases">
        <title>First draft genome of Liparis tanakae, snailfish: a comprehensive survey of snailfish specific genes.</title>
        <authorList>
            <person name="Kim W."/>
            <person name="Song I."/>
            <person name="Jeong J.-H."/>
            <person name="Kim D."/>
            <person name="Kim S."/>
            <person name="Ryu S."/>
            <person name="Song J.Y."/>
            <person name="Lee S.K."/>
        </authorList>
    </citation>
    <scope>NUCLEOTIDE SEQUENCE [LARGE SCALE GENOMIC DNA]</scope>
    <source>
        <tissue evidence="2">Muscle</tissue>
    </source>
</reference>
<organism evidence="2 3">
    <name type="scientific">Liparis tanakae</name>
    <name type="common">Tanaka's snailfish</name>
    <dbReference type="NCBI Taxonomy" id="230148"/>
    <lineage>
        <taxon>Eukaryota</taxon>
        <taxon>Metazoa</taxon>
        <taxon>Chordata</taxon>
        <taxon>Craniata</taxon>
        <taxon>Vertebrata</taxon>
        <taxon>Euteleostomi</taxon>
        <taxon>Actinopterygii</taxon>
        <taxon>Neopterygii</taxon>
        <taxon>Teleostei</taxon>
        <taxon>Neoteleostei</taxon>
        <taxon>Acanthomorphata</taxon>
        <taxon>Eupercaria</taxon>
        <taxon>Perciformes</taxon>
        <taxon>Cottioidei</taxon>
        <taxon>Cottales</taxon>
        <taxon>Liparidae</taxon>
        <taxon>Liparis</taxon>
    </lineage>
</organism>
<sequence>MPQHILDPTMFWRGSPRMNLSSLAREPVSAPQLTCHPISLSGSRQVVLFAVMRLPQLEEVLQAEELAHALPDGAARHQPVPCVVHQQQLVHVIGRQLQHSVHGAHEHLTCPPVDGQVSEGGVKGSVHHPARRRGGGRGRSSRGGEEGGGEEEEGEEEEEEERRRRGGHGGQREEEESRLQV</sequence>
<evidence type="ECO:0000313" key="2">
    <source>
        <dbReference type="EMBL" id="TNN23757.1"/>
    </source>
</evidence>
<evidence type="ECO:0000313" key="3">
    <source>
        <dbReference type="Proteomes" id="UP000314294"/>
    </source>
</evidence>
<gene>
    <name evidence="2" type="ORF">EYF80_066121</name>
</gene>
<feature type="compositionally biased region" description="Basic residues" evidence="1">
    <location>
        <begin position="125"/>
        <end position="140"/>
    </location>
</feature>
<comment type="caution">
    <text evidence="2">The sequence shown here is derived from an EMBL/GenBank/DDBJ whole genome shotgun (WGS) entry which is preliminary data.</text>
</comment>
<dbReference type="OrthoDB" id="8982525at2759"/>
<feature type="compositionally biased region" description="Acidic residues" evidence="1">
    <location>
        <begin position="147"/>
        <end position="160"/>
    </location>
</feature>
<dbReference type="AlphaFoldDB" id="A0A4Z2E4T0"/>
<feature type="region of interest" description="Disordered" evidence="1">
    <location>
        <begin position="106"/>
        <end position="181"/>
    </location>
</feature>
<keyword evidence="3" id="KW-1185">Reference proteome</keyword>
<feature type="compositionally biased region" description="Basic and acidic residues" evidence="1">
    <location>
        <begin position="170"/>
        <end position="181"/>
    </location>
</feature>
<evidence type="ECO:0000256" key="1">
    <source>
        <dbReference type="SAM" id="MobiDB-lite"/>
    </source>
</evidence>
<protein>
    <submittedName>
        <fullName evidence="2">Uncharacterized protein</fullName>
    </submittedName>
</protein>
<name>A0A4Z2E4T0_9TELE</name>
<dbReference type="Proteomes" id="UP000314294">
    <property type="component" value="Unassembled WGS sequence"/>
</dbReference>
<dbReference type="EMBL" id="SRLO01017449">
    <property type="protein sequence ID" value="TNN23757.1"/>
    <property type="molecule type" value="Genomic_DNA"/>
</dbReference>
<proteinExistence type="predicted"/>